<evidence type="ECO:0000313" key="4">
    <source>
        <dbReference type="EMBL" id="MVX60157.1"/>
    </source>
</evidence>
<dbReference type="InterPro" id="IPR036388">
    <property type="entry name" value="WH-like_DNA-bd_sf"/>
</dbReference>
<feature type="binding site" evidence="2">
    <location>
        <begin position="238"/>
        <end position="239"/>
    </location>
    <ligand>
        <name>ATP</name>
        <dbReference type="ChEBI" id="CHEBI:30616"/>
    </ligand>
</feature>
<dbReference type="PROSITE" id="PS51459">
    <property type="entry name" value="FIDO"/>
    <property type="match status" value="1"/>
</dbReference>
<feature type="domain" description="Fido" evidence="3">
    <location>
        <begin position="107"/>
        <end position="265"/>
    </location>
</feature>
<dbReference type="EMBL" id="WSRR01000002">
    <property type="protein sequence ID" value="MVX60157.1"/>
    <property type="molecule type" value="Genomic_DNA"/>
</dbReference>
<dbReference type="InterPro" id="IPR040198">
    <property type="entry name" value="Fido_containing"/>
</dbReference>
<name>A0A6N8JM62_9ACTN</name>
<organism evidence="4 5">
    <name type="scientific">Adlercreutzia mucosicola</name>
    <dbReference type="NCBI Taxonomy" id="580026"/>
    <lineage>
        <taxon>Bacteria</taxon>
        <taxon>Bacillati</taxon>
        <taxon>Actinomycetota</taxon>
        <taxon>Coriobacteriia</taxon>
        <taxon>Eggerthellales</taxon>
        <taxon>Eggerthellaceae</taxon>
        <taxon>Adlercreutzia</taxon>
    </lineage>
</organism>
<keyword evidence="2" id="KW-0547">Nucleotide-binding</keyword>
<dbReference type="Proteomes" id="UP000463388">
    <property type="component" value="Unassembled WGS sequence"/>
</dbReference>
<dbReference type="PANTHER" id="PTHR13504">
    <property type="entry name" value="FIDO DOMAIN-CONTAINING PROTEIN DDB_G0283145"/>
    <property type="match status" value="1"/>
</dbReference>
<dbReference type="RefSeq" id="WP_160344538.1">
    <property type="nucleotide sequence ID" value="NZ_WSRR01000002.1"/>
</dbReference>
<keyword evidence="2" id="KW-0067">ATP-binding</keyword>
<feature type="active site" evidence="1">
    <location>
        <position position="196"/>
    </location>
</feature>
<protein>
    <submittedName>
        <fullName evidence="4">Cell filamentation protein Fic</fullName>
    </submittedName>
</protein>
<gene>
    <name evidence="4" type="ORF">GKZ27_01530</name>
</gene>
<evidence type="ECO:0000259" key="3">
    <source>
        <dbReference type="PROSITE" id="PS51459"/>
    </source>
</evidence>
<feature type="binding site" evidence="2">
    <location>
        <position position="252"/>
    </location>
    <ligand>
        <name>ATP</name>
        <dbReference type="ChEBI" id="CHEBI:30616"/>
    </ligand>
</feature>
<accession>A0A6N8JM62</accession>
<dbReference type="AlphaFoldDB" id="A0A6N8JM62"/>
<dbReference type="PANTHER" id="PTHR13504:SF38">
    <property type="entry name" value="FIDO DOMAIN-CONTAINING PROTEIN"/>
    <property type="match status" value="1"/>
</dbReference>
<evidence type="ECO:0000256" key="1">
    <source>
        <dbReference type="PIRSR" id="PIRSR640198-1"/>
    </source>
</evidence>
<dbReference type="GO" id="GO:0005524">
    <property type="term" value="F:ATP binding"/>
    <property type="evidence" value="ECO:0007669"/>
    <property type="project" value="UniProtKB-KW"/>
</dbReference>
<dbReference type="InterPro" id="IPR003812">
    <property type="entry name" value="Fido"/>
</dbReference>
<comment type="caution">
    <text evidence="4">The sequence shown here is derived from an EMBL/GenBank/DDBJ whole genome shotgun (WGS) entry which is preliminary data.</text>
</comment>
<dbReference type="Gene3D" id="1.10.10.10">
    <property type="entry name" value="Winged helix-like DNA-binding domain superfamily/Winged helix DNA-binding domain"/>
    <property type="match status" value="1"/>
</dbReference>
<dbReference type="Gene3D" id="1.10.3290.10">
    <property type="entry name" value="Fido-like domain"/>
    <property type="match status" value="1"/>
</dbReference>
<dbReference type="SUPFAM" id="SSF140931">
    <property type="entry name" value="Fic-like"/>
    <property type="match status" value="1"/>
</dbReference>
<proteinExistence type="predicted"/>
<feature type="binding site" evidence="2">
    <location>
        <begin position="200"/>
        <end position="207"/>
    </location>
    <ligand>
        <name>ATP</name>
        <dbReference type="ChEBI" id="CHEBI:30616"/>
    </ligand>
</feature>
<evidence type="ECO:0000313" key="5">
    <source>
        <dbReference type="Proteomes" id="UP000463388"/>
    </source>
</evidence>
<dbReference type="OrthoDB" id="9813719at2"/>
<reference evidence="4 5" key="1">
    <citation type="submission" date="2019-12" db="EMBL/GenBank/DDBJ databases">
        <title>Microbes associate with the intestines of laboratory mice.</title>
        <authorList>
            <person name="Navarre W."/>
            <person name="Wong E."/>
        </authorList>
    </citation>
    <scope>NUCLEOTIDE SEQUENCE [LARGE SCALE GENOMIC DNA]</scope>
    <source>
        <strain evidence="4 5">NM66_B29</strain>
    </source>
</reference>
<keyword evidence="5" id="KW-1185">Reference proteome</keyword>
<dbReference type="Pfam" id="PF02661">
    <property type="entry name" value="Fic"/>
    <property type="match status" value="1"/>
</dbReference>
<sequence length="352" mass="39111">MLRFNYEAPLNLLTPSVVRKIGAIHEYKGKQELYLQARPDVLDKLCTSARIRSADASNRIEGISTSPRRLDSLMAQRSEPATRAEQEIAGYRDVLALIHESHDYMPVTPNVILQMHAKLHRYSGHAFAGRWKDSDNAIVERGPNGEERVRFRPTPAVAVPAAMDELCSSYAAAIKNGIMDPLVLVARFVFDFVSIHPFTDGNGRMSRLLTLLLLYQNGYLVGKYVSIEDEINRTRDSYYDALAASSQGWEANANDYVPFVDYLLGVIAAVYADFEARVSGMLSGSRGKAERVERMISKSLGKVTKSEIALACPDISVTTIERVLKDLLDEGKIEKVGAGRATAYIWRGEPLP</sequence>
<dbReference type="InterPro" id="IPR036597">
    <property type="entry name" value="Fido-like_dom_sf"/>
</dbReference>
<evidence type="ECO:0000256" key="2">
    <source>
        <dbReference type="PIRSR" id="PIRSR640198-2"/>
    </source>
</evidence>